<organism evidence="2 3">
    <name type="scientific">Parageobacillus thermoglucosidasius</name>
    <name type="common">Geobacillus thermoglucosidasius</name>
    <dbReference type="NCBI Taxonomy" id="1426"/>
    <lineage>
        <taxon>Bacteria</taxon>
        <taxon>Bacillati</taxon>
        <taxon>Bacillota</taxon>
        <taxon>Bacilli</taxon>
        <taxon>Bacillales</taxon>
        <taxon>Anoxybacillaceae</taxon>
        <taxon>Parageobacillus</taxon>
    </lineage>
</organism>
<dbReference type="Proteomes" id="UP000078290">
    <property type="component" value="Unassembled WGS sequence"/>
</dbReference>
<gene>
    <name evidence="2" type="ORF">A7K69_16935</name>
</gene>
<accession>A0A1B7KV60</accession>
<dbReference type="AlphaFoldDB" id="A0A1B7KV60"/>
<evidence type="ECO:0000313" key="2">
    <source>
        <dbReference type="EMBL" id="OAT73992.1"/>
    </source>
</evidence>
<proteinExistence type="predicted"/>
<evidence type="ECO:0000313" key="3">
    <source>
        <dbReference type="Proteomes" id="UP000078290"/>
    </source>
</evidence>
<name>A0A1B7KV60_PARTM</name>
<sequence>MTQENQSHQNTTNELENNEEVETQASVSVTLPLAAGLADSPKIDILTGKARVTASHTSGYSPMVIRIMETTFIDDVVKSWTIDPGTSLYAEVTIPKDTYYLRLMSHDGGAGGKGTLGPA</sequence>
<dbReference type="EMBL" id="LXMA01000004">
    <property type="protein sequence ID" value="OAT73992.1"/>
    <property type="molecule type" value="Genomic_DNA"/>
</dbReference>
<reference evidence="3" key="1">
    <citation type="submission" date="2016-05" db="EMBL/GenBank/DDBJ databases">
        <authorList>
            <person name="Wang W."/>
            <person name="Zhu L."/>
        </authorList>
    </citation>
    <scope>NUCLEOTIDE SEQUENCE [LARGE SCALE GENOMIC DNA]</scope>
    <source>
        <strain evidence="3">W-2</strain>
    </source>
</reference>
<feature type="region of interest" description="Disordered" evidence="1">
    <location>
        <begin position="1"/>
        <end position="24"/>
    </location>
</feature>
<evidence type="ECO:0000256" key="1">
    <source>
        <dbReference type="SAM" id="MobiDB-lite"/>
    </source>
</evidence>
<comment type="caution">
    <text evidence="2">The sequence shown here is derived from an EMBL/GenBank/DDBJ whole genome shotgun (WGS) entry which is preliminary data.</text>
</comment>
<dbReference type="OrthoDB" id="10009176at2"/>
<protein>
    <submittedName>
        <fullName evidence="2">Uncharacterized protein</fullName>
    </submittedName>
</protein>
<dbReference type="RefSeq" id="WP_064550509.1">
    <property type="nucleotide sequence ID" value="NZ_LXMA01000004.1"/>
</dbReference>